<protein>
    <submittedName>
        <fullName evidence="1">Uncharacterized protein</fullName>
    </submittedName>
</protein>
<name>A0ABS7ZW52_9GAMM</name>
<sequence length="82" mass="9163">MEKEVKCPWCIFKIKVGNHAAGDRVCCTLCDNFFTLRMIECPACGDSNWVAAEHEHVDAGKRCQCGCRLIDSKGHVLVLDHV</sequence>
<dbReference type="RefSeq" id="WP_225677391.1">
    <property type="nucleotide sequence ID" value="NZ_JAEDAH010000105.1"/>
</dbReference>
<gene>
    <name evidence="1" type="ORF">I9W95_17760</name>
</gene>
<dbReference type="Proteomes" id="UP000714380">
    <property type="component" value="Unassembled WGS sequence"/>
</dbReference>
<keyword evidence="2" id="KW-1185">Reference proteome</keyword>
<evidence type="ECO:0000313" key="2">
    <source>
        <dbReference type="Proteomes" id="UP000714380"/>
    </source>
</evidence>
<evidence type="ECO:0000313" key="1">
    <source>
        <dbReference type="EMBL" id="MCA6065448.1"/>
    </source>
</evidence>
<reference evidence="1 2" key="1">
    <citation type="submission" date="2020-12" db="EMBL/GenBank/DDBJ databases">
        <title>Novel Thalassolituus-related marine hydrocarbonoclastic bacteria mediated algae-derived hydrocarbons mineralization in twilight zone of the northern South China Sea.</title>
        <authorList>
            <person name="Dong C."/>
        </authorList>
    </citation>
    <scope>NUCLEOTIDE SEQUENCE [LARGE SCALE GENOMIC DNA]</scope>
    <source>
        <strain evidence="1 2">IMCC1826</strain>
    </source>
</reference>
<accession>A0ABS7ZW52</accession>
<dbReference type="EMBL" id="JAEDAH010000105">
    <property type="protein sequence ID" value="MCA6065448.1"/>
    <property type="molecule type" value="Genomic_DNA"/>
</dbReference>
<proteinExistence type="predicted"/>
<comment type="caution">
    <text evidence="1">The sequence shown here is derived from an EMBL/GenBank/DDBJ whole genome shotgun (WGS) entry which is preliminary data.</text>
</comment>
<organism evidence="1 2">
    <name type="scientific">Thalassolituus marinus</name>
    <dbReference type="NCBI Taxonomy" id="671053"/>
    <lineage>
        <taxon>Bacteria</taxon>
        <taxon>Pseudomonadati</taxon>
        <taxon>Pseudomonadota</taxon>
        <taxon>Gammaproteobacteria</taxon>
        <taxon>Oceanospirillales</taxon>
        <taxon>Oceanospirillaceae</taxon>
        <taxon>Thalassolituus</taxon>
    </lineage>
</organism>